<evidence type="ECO:0000313" key="1">
    <source>
        <dbReference type="EMBL" id="KAG8069557.1"/>
    </source>
</evidence>
<protein>
    <submittedName>
        <fullName evidence="1">Uncharacterized protein</fullName>
    </submittedName>
</protein>
<dbReference type="EMBL" id="JAAALK010000283">
    <property type="protein sequence ID" value="KAG8069557.1"/>
    <property type="molecule type" value="Genomic_DNA"/>
</dbReference>
<evidence type="ECO:0000313" key="2">
    <source>
        <dbReference type="Proteomes" id="UP000729402"/>
    </source>
</evidence>
<name>A0A8J5VGJ9_ZIZPA</name>
<dbReference type="Proteomes" id="UP000729402">
    <property type="component" value="Unassembled WGS sequence"/>
</dbReference>
<sequence>MDVALEIREQLDTKDGEWSKKDDELRWLETENHGLREQLCDLHDAVAERDVALAKLHEAKKQLTERDATSTELEKLTKQLTESGALA</sequence>
<dbReference type="AlphaFoldDB" id="A0A8J5VGJ9"/>
<comment type="caution">
    <text evidence="1">The sequence shown here is derived from an EMBL/GenBank/DDBJ whole genome shotgun (WGS) entry which is preliminary data.</text>
</comment>
<gene>
    <name evidence="1" type="ORF">GUJ93_ZPchr0006g42200</name>
</gene>
<reference evidence="1" key="2">
    <citation type="submission" date="2021-02" db="EMBL/GenBank/DDBJ databases">
        <authorList>
            <person name="Kimball J.A."/>
            <person name="Haas M.W."/>
            <person name="Macchietto M."/>
            <person name="Kono T."/>
            <person name="Duquette J."/>
            <person name="Shao M."/>
        </authorList>
    </citation>
    <scope>NUCLEOTIDE SEQUENCE</scope>
    <source>
        <tissue evidence="1">Fresh leaf tissue</tissue>
    </source>
</reference>
<organism evidence="1 2">
    <name type="scientific">Zizania palustris</name>
    <name type="common">Northern wild rice</name>
    <dbReference type="NCBI Taxonomy" id="103762"/>
    <lineage>
        <taxon>Eukaryota</taxon>
        <taxon>Viridiplantae</taxon>
        <taxon>Streptophyta</taxon>
        <taxon>Embryophyta</taxon>
        <taxon>Tracheophyta</taxon>
        <taxon>Spermatophyta</taxon>
        <taxon>Magnoliopsida</taxon>
        <taxon>Liliopsida</taxon>
        <taxon>Poales</taxon>
        <taxon>Poaceae</taxon>
        <taxon>BOP clade</taxon>
        <taxon>Oryzoideae</taxon>
        <taxon>Oryzeae</taxon>
        <taxon>Zizaniinae</taxon>
        <taxon>Zizania</taxon>
    </lineage>
</organism>
<accession>A0A8J5VGJ9</accession>
<keyword evidence="2" id="KW-1185">Reference proteome</keyword>
<reference evidence="1" key="1">
    <citation type="journal article" date="2021" name="bioRxiv">
        <title>Whole Genome Assembly and Annotation of Northern Wild Rice, Zizania palustris L., Supports a Whole Genome Duplication in the Zizania Genus.</title>
        <authorList>
            <person name="Haas M."/>
            <person name="Kono T."/>
            <person name="Macchietto M."/>
            <person name="Millas R."/>
            <person name="McGilp L."/>
            <person name="Shao M."/>
            <person name="Duquette J."/>
            <person name="Hirsch C.N."/>
            <person name="Kimball J."/>
        </authorList>
    </citation>
    <scope>NUCLEOTIDE SEQUENCE</scope>
    <source>
        <tissue evidence="1">Fresh leaf tissue</tissue>
    </source>
</reference>
<proteinExistence type="predicted"/>